<accession>A0ABR1TYF8</accession>
<evidence type="ECO:0000313" key="3">
    <source>
        <dbReference type="Proteomes" id="UP001444661"/>
    </source>
</evidence>
<feature type="transmembrane region" description="Helical" evidence="1">
    <location>
        <begin position="152"/>
        <end position="174"/>
    </location>
</feature>
<organism evidence="2 3">
    <name type="scientific">Apiospora rasikravindrae</name>
    <dbReference type="NCBI Taxonomy" id="990691"/>
    <lineage>
        <taxon>Eukaryota</taxon>
        <taxon>Fungi</taxon>
        <taxon>Dikarya</taxon>
        <taxon>Ascomycota</taxon>
        <taxon>Pezizomycotina</taxon>
        <taxon>Sordariomycetes</taxon>
        <taxon>Xylariomycetidae</taxon>
        <taxon>Amphisphaeriales</taxon>
        <taxon>Apiosporaceae</taxon>
        <taxon>Apiospora</taxon>
    </lineage>
</organism>
<reference evidence="2 3" key="1">
    <citation type="submission" date="2023-01" db="EMBL/GenBank/DDBJ databases">
        <title>Analysis of 21 Apiospora genomes using comparative genomics revels a genus with tremendous synthesis potential of carbohydrate active enzymes and secondary metabolites.</title>
        <authorList>
            <person name="Sorensen T."/>
        </authorList>
    </citation>
    <scope>NUCLEOTIDE SEQUENCE [LARGE SCALE GENOMIC DNA]</scope>
    <source>
        <strain evidence="2 3">CBS 33761</strain>
    </source>
</reference>
<name>A0ABR1TYF8_9PEZI</name>
<evidence type="ECO:0000313" key="2">
    <source>
        <dbReference type="EMBL" id="KAK8051669.1"/>
    </source>
</evidence>
<proteinExistence type="predicted"/>
<dbReference type="Proteomes" id="UP001444661">
    <property type="component" value="Unassembled WGS sequence"/>
</dbReference>
<protein>
    <submittedName>
        <fullName evidence="2">Uncharacterized protein</fullName>
    </submittedName>
</protein>
<sequence length="218" mass="23282">MKFVVPPEGGLADNYTENKDYVVGERMDISWVGGSVDNKYNLVMFQNRDPDAEVIQRDVPSEGGLSWTVGTSKNIELSGVFYFELQIQTDYGGVKAGPTCHYFNIVSVAAMASSSSRVSGQITAASGSRAPVAPTVNGDSSPGAGSMSNKTMIGFGVGIPAAILAGILIGWLWLRSRRRRERAITEASDIGSGTERDIYSKAGLPAVYRRAVKPELPG</sequence>
<comment type="caution">
    <text evidence="2">The sequence shown here is derived from an EMBL/GenBank/DDBJ whole genome shotgun (WGS) entry which is preliminary data.</text>
</comment>
<evidence type="ECO:0000256" key="1">
    <source>
        <dbReference type="SAM" id="Phobius"/>
    </source>
</evidence>
<keyword evidence="1" id="KW-1133">Transmembrane helix</keyword>
<keyword evidence="3" id="KW-1185">Reference proteome</keyword>
<keyword evidence="1" id="KW-0812">Transmembrane</keyword>
<dbReference type="EMBL" id="JAQQWK010000002">
    <property type="protein sequence ID" value="KAK8051669.1"/>
    <property type="molecule type" value="Genomic_DNA"/>
</dbReference>
<keyword evidence="1" id="KW-0472">Membrane</keyword>
<gene>
    <name evidence="2" type="ORF">PG993_003054</name>
</gene>